<dbReference type="EMBL" id="JAVFKD010000004">
    <property type="protein sequence ID" value="KAK5995098.1"/>
    <property type="molecule type" value="Genomic_DNA"/>
</dbReference>
<dbReference type="Proteomes" id="UP001338125">
    <property type="component" value="Unassembled WGS sequence"/>
</dbReference>
<evidence type="ECO:0000313" key="2">
    <source>
        <dbReference type="Proteomes" id="UP001338125"/>
    </source>
</evidence>
<dbReference type="SUPFAM" id="SSF48403">
    <property type="entry name" value="Ankyrin repeat"/>
    <property type="match status" value="1"/>
</dbReference>
<protein>
    <submittedName>
        <fullName evidence="1">Uncharacterized protein</fullName>
    </submittedName>
</protein>
<comment type="caution">
    <text evidence="1">The sequence shown here is derived from an EMBL/GenBank/DDBJ whole genome shotgun (WGS) entry which is preliminary data.</text>
</comment>
<dbReference type="InterPro" id="IPR036770">
    <property type="entry name" value="Ankyrin_rpt-contain_sf"/>
</dbReference>
<dbReference type="Pfam" id="PF12796">
    <property type="entry name" value="Ank_2"/>
    <property type="match status" value="1"/>
</dbReference>
<dbReference type="InterPro" id="IPR002110">
    <property type="entry name" value="Ankyrin_rpt"/>
</dbReference>
<dbReference type="Gene3D" id="1.25.40.20">
    <property type="entry name" value="Ankyrin repeat-containing domain"/>
    <property type="match status" value="1"/>
</dbReference>
<proteinExistence type="predicted"/>
<accession>A0ABR0SSH1</accession>
<sequence>MLSQDHARSICMENGGEVASEAAQKHPRMLEWLLSKNYIDVDSDIHDSLGGTTKLLGAAIRGVHHSLEASKILIRAGADVNAVTKSAKYASALIIAARPWQKREVIQFLVEEGADISFVAESGEFGCALEASIRRGESEENAFFLLEKVTNAHLTTTFSVGRHGSILAAAAYWARRELLKAMVCRLGQEAALETLRQSLVFKGDRIVSADEQFKARRKGMALFLKEEIRGVDDELLYKIGVLPEDQYPYIM</sequence>
<name>A0ABR0SSH1_9HYPO</name>
<organism evidence="1 2">
    <name type="scientific">Cladobotryum mycophilum</name>
    <dbReference type="NCBI Taxonomy" id="491253"/>
    <lineage>
        <taxon>Eukaryota</taxon>
        <taxon>Fungi</taxon>
        <taxon>Dikarya</taxon>
        <taxon>Ascomycota</taxon>
        <taxon>Pezizomycotina</taxon>
        <taxon>Sordariomycetes</taxon>
        <taxon>Hypocreomycetidae</taxon>
        <taxon>Hypocreales</taxon>
        <taxon>Hypocreaceae</taxon>
        <taxon>Cladobotryum</taxon>
    </lineage>
</organism>
<gene>
    <name evidence="1" type="ORF">PT974_03491</name>
</gene>
<keyword evidence="2" id="KW-1185">Reference proteome</keyword>
<evidence type="ECO:0000313" key="1">
    <source>
        <dbReference type="EMBL" id="KAK5995098.1"/>
    </source>
</evidence>
<reference evidence="1 2" key="1">
    <citation type="submission" date="2024-01" db="EMBL/GenBank/DDBJ databases">
        <title>Complete genome of Cladobotryum mycophilum ATHUM6906.</title>
        <authorList>
            <person name="Christinaki A.C."/>
            <person name="Myridakis A.I."/>
            <person name="Kouvelis V.N."/>
        </authorList>
    </citation>
    <scope>NUCLEOTIDE SEQUENCE [LARGE SCALE GENOMIC DNA]</scope>
    <source>
        <strain evidence="1 2">ATHUM6906</strain>
    </source>
</reference>